<evidence type="ECO:0000313" key="2">
    <source>
        <dbReference type="Proteomes" id="UP000319908"/>
    </source>
</evidence>
<comment type="caution">
    <text evidence="1">The sequence shown here is derived from an EMBL/GenBank/DDBJ whole genome shotgun (WGS) entry which is preliminary data.</text>
</comment>
<dbReference type="RefSeq" id="WP_302120288.1">
    <property type="nucleotide sequence ID" value="NZ_SJPU01000003.1"/>
</dbReference>
<name>A0A5C6BHB6_9BACT</name>
<dbReference type="Pfam" id="PF20607">
    <property type="entry name" value="DUF6800"/>
    <property type="match status" value="1"/>
</dbReference>
<protein>
    <submittedName>
        <fullName evidence="1">Uncharacterized protein</fullName>
    </submittedName>
</protein>
<dbReference type="InterPro" id="IPR046479">
    <property type="entry name" value="DUF6800"/>
</dbReference>
<organism evidence="1 2">
    <name type="scientific">Allorhodopirellula heiligendammensis</name>
    <dbReference type="NCBI Taxonomy" id="2714739"/>
    <lineage>
        <taxon>Bacteria</taxon>
        <taxon>Pseudomonadati</taxon>
        <taxon>Planctomycetota</taxon>
        <taxon>Planctomycetia</taxon>
        <taxon>Pirellulales</taxon>
        <taxon>Pirellulaceae</taxon>
        <taxon>Allorhodopirellula</taxon>
    </lineage>
</organism>
<reference evidence="1 2" key="1">
    <citation type="journal article" date="2020" name="Antonie Van Leeuwenhoek">
        <title>Rhodopirellula heiligendammensis sp. nov., Rhodopirellula pilleata sp. nov., and Rhodopirellula solitaria sp. nov. isolated from natural or artificial marine surfaces in Northern Germany and California, USA, and emended description of the genus Rhodopirellula.</title>
        <authorList>
            <person name="Kallscheuer N."/>
            <person name="Wiegand S."/>
            <person name="Jogler M."/>
            <person name="Boedeker C."/>
            <person name="Peeters S.H."/>
            <person name="Rast P."/>
            <person name="Heuer A."/>
            <person name="Jetten M.S.M."/>
            <person name="Rohde M."/>
            <person name="Jogler C."/>
        </authorList>
    </citation>
    <scope>NUCLEOTIDE SEQUENCE [LARGE SCALE GENOMIC DNA]</scope>
    <source>
        <strain evidence="1 2">Poly21</strain>
    </source>
</reference>
<dbReference type="AlphaFoldDB" id="A0A5C6BHB6"/>
<proteinExistence type="predicted"/>
<accession>A0A5C6BHB6</accession>
<keyword evidence="2" id="KW-1185">Reference proteome</keyword>
<gene>
    <name evidence="1" type="ORF">Poly21_49740</name>
</gene>
<sequence length="58" mass="6600">MPGTERRREISRLRARRKKTSQLLNRVKAGTIDKAEAARKLRRMTPGADAIIKREGLA</sequence>
<evidence type="ECO:0000313" key="1">
    <source>
        <dbReference type="EMBL" id="TWU11067.1"/>
    </source>
</evidence>
<dbReference type="Proteomes" id="UP000319908">
    <property type="component" value="Unassembled WGS sequence"/>
</dbReference>
<dbReference type="EMBL" id="SJPU01000003">
    <property type="protein sequence ID" value="TWU11067.1"/>
    <property type="molecule type" value="Genomic_DNA"/>
</dbReference>